<evidence type="ECO:0000256" key="3">
    <source>
        <dbReference type="ARBA" id="ARBA00022603"/>
    </source>
</evidence>
<comment type="similarity">
    <text evidence="1">Belongs to the N(4)/N(6)-methyltransferase family. N(4) subfamily.</text>
</comment>
<evidence type="ECO:0000256" key="5">
    <source>
        <dbReference type="ARBA" id="ARBA00022691"/>
    </source>
</evidence>
<keyword evidence="6" id="KW-0680">Restriction system</keyword>
<dbReference type="EMBL" id="JABFDN010000011">
    <property type="protein sequence ID" value="NPU68532.1"/>
    <property type="molecule type" value="Genomic_DNA"/>
</dbReference>
<evidence type="ECO:0000256" key="2">
    <source>
        <dbReference type="ARBA" id="ARBA00012185"/>
    </source>
</evidence>
<keyword evidence="10" id="KW-1185">Reference proteome</keyword>
<name>A0ABX2CML4_9BRAD</name>
<gene>
    <name evidence="9" type="ORF">HL667_26270</name>
</gene>
<evidence type="ECO:0000256" key="6">
    <source>
        <dbReference type="ARBA" id="ARBA00022747"/>
    </source>
</evidence>
<proteinExistence type="inferred from homology"/>
<reference evidence="9" key="1">
    <citation type="submission" date="2020-05" db="EMBL/GenBank/DDBJ databases">
        <title>Nod-independent and nitrogen-fixing Bradyrhizobium aeschynomene sp. nov. isolated from nodules of Aeschynomene indica.</title>
        <authorList>
            <person name="Zhang Z."/>
        </authorList>
    </citation>
    <scope>NUCLEOTIDE SEQUENCE</scope>
    <source>
        <strain evidence="9">83012</strain>
    </source>
</reference>
<comment type="caution">
    <text evidence="9">The sequence shown here is derived from an EMBL/GenBank/DDBJ whole genome shotgun (WGS) entry which is preliminary data.</text>
</comment>
<accession>A0ABX2CML4</accession>
<evidence type="ECO:0000313" key="10">
    <source>
        <dbReference type="Proteomes" id="UP000886476"/>
    </source>
</evidence>
<protein>
    <recommendedName>
        <fullName evidence="2">site-specific DNA-methyltransferase (cytosine-N(4)-specific)</fullName>
        <ecNumber evidence="2">2.1.1.113</ecNumber>
    </recommendedName>
</protein>
<evidence type="ECO:0000256" key="8">
    <source>
        <dbReference type="SAM" id="MobiDB-lite"/>
    </source>
</evidence>
<keyword evidence="3" id="KW-0489">Methyltransferase</keyword>
<sequence length="415" mass="45984">MPPNPSQTLFQTLGRHPVHPFPARMAPEIVCSILESAETKPLRVLDPMMGSGTVVALAQAKNHCAYGIDIDPLATLITRVWTTPLDADSVSSKGIEVLRKAKQIAADTPARDAFPVAADDETKGFIRYWFDCRSRRQLFGLSVTIARVRDKTIRDALWCAFSRLIIAKRGASRALDLVHSRPHRHFEQAPVLPFDRFLAVLDLVLANAASDRQDTPKAHVKLGDARQTEIRAGSIDLILTSPPYLNAIDYMRCSKFSLVWMGSSVGELRKLRALSVGSEVGSSLKEDPVTNSFFAKLNLEDLPSRQQGLVATYIRDMHRSLSEASRVLVPGGRAIYVVGENTVRGVYIQNAKIVQLLAAEVGLIAERTSQRPLPPNRRYLPPPSAGRRNLDGRMRSEIIVELRKPTDNSERRSLA</sequence>
<feature type="compositionally biased region" description="Pro residues" evidence="8">
    <location>
        <begin position="372"/>
        <end position="384"/>
    </location>
</feature>
<dbReference type="InterPro" id="IPR029063">
    <property type="entry name" value="SAM-dependent_MTases_sf"/>
</dbReference>
<dbReference type="InterPro" id="IPR017985">
    <property type="entry name" value="MeTrfase_CN4_CS"/>
</dbReference>
<dbReference type="PROSITE" id="PS00093">
    <property type="entry name" value="N4_MTASE"/>
    <property type="match status" value="1"/>
</dbReference>
<keyword evidence="5" id="KW-0949">S-adenosyl-L-methionine</keyword>
<evidence type="ECO:0000256" key="4">
    <source>
        <dbReference type="ARBA" id="ARBA00022679"/>
    </source>
</evidence>
<keyword evidence="4" id="KW-0808">Transferase</keyword>
<dbReference type="EC" id="2.1.1.113" evidence="2"/>
<dbReference type="Gene3D" id="3.40.50.150">
    <property type="entry name" value="Vaccinia Virus protein VP39"/>
    <property type="match status" value="2"/>
</dbReference>
<dbReference type="Proteomes" id="UP000886476">
    <property type="component" value="Unassembled WGS sequence"/>
</dbReference>
<comment type="catalytic activity">
    <reaction evidence="7">
        <text>a 2'-deoxycytidine in DNA + S-adenosyl-L-methionine = an N(4)-methyl-2'-deoxycytidine in DNA + S-adenosyl-L-homocysteine + H(+)</text>
        <dbReference type="Rhea" id="RHEA:16857"/>
        <dbReference type="Rhea" id="RHEA-COMP:11369"/>
        <dbReference type="Rhea" id="RHEA-COMP:13674"/>
        <dbReference type="ChEBI" id="CHEBI:15378"/>
        <dbReference type="ChEBI" id="CHEBI:57856"/>
        <dbReference type="ChEBI" id="CHEBI:59789"/>
        <dbReference type="ChEBI" id="CHEBI:85452"/>
        <dbReference type="ChEBI" id="CHEBI:137933"/>
        <dbReference type="EC" id="2.1.1.113"/>
    </reaction>
</comment>
<dbReference type="SUPFAM" id="SSF53335">
    <property type="entry name" value="S-adenosyl-L-methionine-dependent methyltransferases"/>
    <property type="match status" value="1"/>
</dbReference>
<evidence type="ECO:0000313" key="9">
    <source>
        <dbReference type="EMBL" id="NPU68532.1"/>
    </source>
</evidence>
<organism evidence="9 10">
    <name type="scientific">Bradyrhizobium aeschynomenes</name>
    <dbReference type="NCBI Taxonomy" id="2734909"/>
    <lineage>
        <taxon>Bacteria</taxon>
        <taxon>Pseudomonadati</taxon>
        <taxon>Pseudomonadota</taxon>
        <taxon>Alphaproteobacteria</taxon>
        <taxon>Hyphomicrobiales</taxon>
        <taxon>Nitrobacteraceae</taxon>
        <taxon>Bradyrhizobium</taxon>
    </lineage>
</organism>
<dbReference type="RefSeq" id="WP_172113597.1">
    <property type="nucleotide sequence ID" value="NZ_JABFDN010000011.1"/>
</dbReference>
<feature type="region of interest" description="Disordered" evidence="8">
    <location>
        <begin position="371"/>
        <end position="391"/>
    </location>
</feature>
<evidence type="ECO:0000256" key="1">
    <source>
        <dbReference type="ARBA" id="ARBA00010203"/>
    </source>
</evidence>
<evidence type="ECO:0000256" key="7">
    <source>
        <dbReference type="ARBA" id="ARBA00049120"/>
    </source>
</evidence>